<protein>
    <submittedName>
        <fullName evidence="1">Uncharacterized protein</fullName>
    </submittedName>
</protein>
<keyword evidence="2" id="KW-1185">Reference proteome</keyword>
<sequence>MIRISRDGNDSPIGSVETLSSLAGFGAAGPVNGVHSDAVVRLLQIDKKTFGIRVFHQITLNYFPGSISNSVRTQPPAGTFFHSRISNQKIVSLKQV</sequence>
<proteinExistence type="predicted"/>
<dbReference type="Proteomes" id="UP001626550">
    <property type="component" value="Unassembled WGS sequence"/>
</dbReference>
<comment type="caution">
    <text evidence="1">The sequence shown here is derived from an EMBL/GenBank/DDBJ whole genome shotgun (WGS) entry which is preliminary data.</text>
</comment>
<name>A0ABD2PJB7_9PLAT</name>
<organism evidence="1 2">
    <name type="scientific">Cichlidogyrus casuarinus</name>
    <dbReference type="NCBI Taxonomy" id="1844966"/>
    <lineage>
        <taxon>Eukaryota</taxon>
        <taxon>Metazoa</taxon>
        <taxon>Spiralia</taxon>
        <taxon>Lophotrochozoa</taxon>
        <taxon>Platyhelminthes</taxon>
        <taxon>Monogenea</taxon>
        <taxon>Monopisthocotylea</taxon>
        <taxon>Dactylogyridea</taxon>
        <taxon>Ancyrocephalidae</taxon>
        <taxon>Cichlidogyrus</taxon>
    </lineage>
</organism>
<dbReference type="EMBL" id="JBJKFK010007052">
    <property type="protein sequence ID" value="KAL3307562.1"/>
    <property type="molecule type" value="Genomic_DNA"/>
</dbReference>
<dbReference type="AlphaFoldDB" id="A0ABD2PJB7"/>
<evidence type="ECO:0000313" key="1">
    <source>
        <dbReference type="EMBL" id="KAL3307562.1"/>
    </source>
</evidence>
<evidence type="ECO:0000313" key="2">
    <source>
        <dbReference type="Proteomes" id="UP001626550"/>
    </source>
</evidence>
<reference evidence="1 2" key="1">
    <citation type="submission" date="2024-11" db="EMBL/GenBank/DDBJ databases">
        <title>Adaptive evolution of stress response genes in parasites aligns with host niche diversity.</title>
        <authorList>
            <person name="Hahn C."/>
            <person name="Resl P."/>
        </authorList>
    </citation>
    <scope>NUCLEOTIDE SEQUENCE [LARGE SCALE GENOMIC DNA]</scope>
    <source>
        <strain evidence="1">EGGRZ-B1_66</strain>
        <tissue evidence="1">Body</tissue>
    </source>
</reference>
<accession>A0ABD2PJB7</accession>
<gene>
    <name evidence="1" type="ORF">Ciccas_013921</name>
</gene>